<keyword evidence="3" id="KW-0328">Glycosyltransferase</keyword>
<dbReference type="InterPro" id="IPR050519">
    <property type="entry name" value="Glycosyltransf_28_UgtP"/>
</dbReference>
<name>C6HYW2_9BACT</name>
<comment type="subcellular location">
    <subcellularLocation>
        <location evidence="1">Membrane</location>
    </subcellularLocation>
</comment>
<evidence type="ECO:0000256" key="4">
    <source>
        <dbReference type="ARBA" id="ARBA00022679"/>
    </source>
</evidence>
<dbReference type="GO" id="GO:0009247">
    <property type="term" value="P:glycolipid biosynthetic process"/>
    <property type="evidence" value="ECO:0007669"/>
    <property type="project" value="InterPro"/>
</dbReference>
<dbReference type="Pfam" id="PF06925">
    <property type="entry name" value="MGDG_synth"/>
    <property type="match status" value="1"/>
</dbReference>
<feature type="domain" description="Diacylglycerol glucosyltransferase N-terminal" evidence="6">
    <location>
        <begin position="9"/>
        <end position="174"/>
    </location>
</feature>
<evidence type="ECO:0000256" key="3">
    <source>
        <dbReference type="ARBA" id="ARBA00022676"/>
    </source>
</evidence>
<feature type="domain" description="Glycosyl transferase family 28 C-terminal" evidence="5">
    <location>
        <begin position="226"/>
        <end position="302"/>
    </location>
</feature>
<keyword evidence="4" id="KW-0808">Transferase</keyword>
<dbReference type="SUPFAM" id="SSF53756">
    <property type="entry name" value="UDP-Glycosyltransferase/glycogen phosphorylase"/>
    <property type="match status" value="1"/>
</dbReference>
<evidence type="ECO:0000259" key="5">
    <source>
        <dbReference type="Pfam" id="PF04101"/>
    </source>
</evidence>
<dbReference type="GO" id="GO:0016758">
    <property type="term" value="F:hexosyltransferase activity"/>
    <property type="evidence" value="ECO:0007669"/>
    <property type="project" value="InterPro"/>
</dbReference>
<dbReference type="InterPro" id="IPR007235">
    <property type="entry name" value="Glyco_trans_28_C"/>
</dbReference>
<gene>
    <name evidence="7" type="ORF">UBAL3_94320004</name>
</gene>
<sequence length="377" mass="40752">MGVGVGSGHMRAAQAVEEAMKIQAPGIGVQVLDGLDFGSRPYRRTYRSLYLFLARRFPRLLDILYRLTDSGPSGLSRILQWCDSLAFRRLTKMILSDPPDLILCTHFLPLEILAPLRLSGLLPSPIFGVVTDLHPHGIWLWPGIDRYITADEDGARTIARRLTDTVVAPLGIPISPSFSRGGDRHRLRKILGLPDRWTILLLAGGEGIGDLPAMMDSFRGFPGSITLVAIAGKNARLEARCRRLAQTLESPELIVRVRGFVPNMAEWMGASDVVVTKPGGLTLVEALGLGRPLILLPARGGQEEINRKWAIGLGAATGCEVPEGAGPLLAILFSQPGRLEAMAQAARLAGRPQAATTVAAEIARTLCTPFEDIGRTL</sequence>
<evidence type="ECO:0000313" key="7">
    <source>
        <dbReference type="EMBL" id="EES52148.1"/>
    </source>
</evidence>
<dbReference type="Gene3D" id="3.40.50.2000">
    <property type="entry name" value="Glycogen Phosphorylase B"/>
    <property type="match status" value="1"/>
</dbReference>
<reference evidence="7 8" key="1">
    <citation type="journal article" date="2009" name="Appl. Environ. Microbiol.">
        <title>Community genomic and proteomic analyses of chemoautotrophic iron-oxidizing "Leptospirillum rubarum" (Group II) and "Leptospirillum ferrodiazotrophum" (Group III) bacteria in acid mine drainage biofilms.</title>
        <authorList>
            <person name="Goltsman D.S."/>
            <person name="Denef V.J."/>
            <person name="Singer S.W."/>
            <person name="VerBerkmoes N.C."/>
            <person name="Lefsrud M."/>
            <person name="Mueller R.S."/>
            <person name="Dick G.J."/>
            <person name="Sun C.L."/>
            <person name="Wheeler K.E."/>
            <person name="Zemla A."/>
            <person name="Baker B.J."/>
            <person name="Hauser L."/>
            <person name="Land M."/>
            <person name="Shah M.B."/>
            <person name="Thelen M.P."/>
            <person name="Hettich R.L."/>
            <person name="Banfield J.F."/>
        </authorList>
    </citation>
    <scope>NUCLEOTIDE SEQUENCE [LARGE SCALE GENOMIC DNA]</scope>
</reference>
<evidence type="ECO:0000256" key="2">
    <source>
        <dbReference type="ARBA" id="ARBA00006962"/>
    </source>
</evidence>
<dbReference type="PANTHER" id="PTHR43025:SF3">
    <property type="entry name" value="MONOGALACTOSYLDIACYLGLYCEROL SYNTHASE 1, CHLOROPLASTIC"/>
    <property type="match status" value="1"/>
</dbReference>
<evidence type="ECO:0000256" key="1">
    <source>
        <dbReference type="ARBA" id="ARBA00004370"/>
    </source>
</evidence>
<protein>
    <submittedName>
        <fullName evidence="7">Monogalactosyldiacylglycerol synthase</fullName>
    </submittedName>
</protein>
<dbReference type="Proteomes" id="UP000009374">
    <property type="component" value="Unassembled WGS sequence"/>
</dbReference>
<dbReference type="GO" id="GO:0016020">
    <property type="term" value="C:membrane"/>
    <property type="evidence" value="ECO:0007669"/>
    <property type="project" value="UniProtKB-SubCell"/>
</dbReference>
<organism evidence="7 8">
    <name type="scientific">Leptospirillum ferrodiazotrophum</name>
    <dbReference type="NCBI Taxonomy" id="412449"/>
    <lineage>
        <taxon>Bacteria</taxon>
        <taxon>Pseudomonadati</taxon>
        <taxon>Nitrospirota</taxon>
        <taxon>Nitrospiria</taxon>
        <taxon>Nitrospirales</taxon>
        <taxon>Nitrospiraceae</taxon>
        <taxon>Leptospirillum</taxon>
    </lineage>
</organism>
<dbReference type="InterPro" id="IPR009695">
    <property type="entry name" value="Diacylglyc_glucosyltr_N"/>
</dbReference>
<dbReference type="AlphaFoldDB" id="C6HYW2"/>
<comment type="similarity">
    <text evidence="2">Belongs to the glycosyltransferase 28 family.</text>
</comment>
<keyword evidence="8" id="KW-1185">Reference proteome</keyword>
<evidence type="ECO:0000259" key="6">
    <source>
        <dbReference type="Pfam" id="PF06925"/>
    </source>
</evidence>
<evidence type="ECO:0000313" key="8">
    <source>
        <dbReference type="Proteomes" id="UP000009374"/>
    </source>
</evidence>
<dbReference type="Pfam" id="PF04101">
    <property type="entry name" value="Glyco_tran_28_C"/>
    <property type="match status" value="1"/>
</dbReference>
<proteinExistence type="inferred from homology"/>
<dbReference type="PANTHER" id="PTHR43025">
    <property type="entry name" value="MONOGALACTOSYLDIACYLGLYCEROL SYNTHASE"/>
    <property type="match status" value="1"/>
</dbReference>
<dbReference type="EMBL" id="GG693879">
    <property type="protein sequence ID" value="EES52148.1"/>
    <property type="molecule type" value="Genomic_DNA"/>
</dbReference>
<accession>C6HYW2</accession>